<organism evidence="8 9">
    <name type="scientific">Lichenicoccus roseus</name>
    <dbReference type="NCBI Taxonomy" id="2683649"/>
    <lineage>
        <taxon>Bacteria</taxon>
        <taxon>Pseudomonadati</taxon>
        <taxon>Pseudomonadota</taxon>
        <taxon>Alphaproteobacteria</taxon>
        <taxon>Acetobacterales</taxon>
        <taxon>Acetobacteraceae</taxon>
        <taxon>Lichenicoccus</taxon>
    </lineage>
</organism>
<keyword evidence="3" id="KW-0548">Nucleotidyltransferase</keyword>
<comment type="similarity">
    <text evidence="6">Belongs to the DNA polymerase HolA subunit family.</text>
</comment>
<dbReference type="PANTHER" id="PTHR34388">
    <property type="entry name" value="DNA POLYMERASE III SUBUNIT DELTA"/>
    <property type="match status" value="1"/>
</dbReference>
<protein>
    <recommendedName>
        <fullName evidence="1">DNA-directed DNA polymerase</fullName>
        <ecNumber evidence="1">2.7.7.7</ecNumber>
    </recommendedName>
</protein>
<dbReference type="Gene3D" id="1.20.272.10">
    <property type="match status" value="1"/>
</dbReference>
<keyword evidence="4" id="KW-0235">DNA replication</keyword>
<evidence type="ECO:0000256" key="2">
    <source>
        <dbReference type="ARBA" id="ARBA00022679"/>
    </source>
</evidence>
<dbReference type="SUPFAM" id="SSF52540">
    <property type="entry name" value="P-loop containing nucleoside triphosphate hydrolases"/>
    <property type="match status" value="1"/>
</dbReference>
<keyword evidence="2" id="KW-0808">Transferase</keyword>
<evidence type="ECO:0000256" key="7">
    <source>
        <dbReference type="ARBA" id="ARBA00049244"/>
    </source>
</evidence>
<accession>A0A5R9J5D7</accession>
<comment type="caution">
    <text evidence="8">The sequence shown here is derived from an EMBL/GenBank/DDBJ whole genome shotgun (WGS) entry which is preliminary data.</text>
</comment>
<dbReference type="InterPro" id="IPR008921">
    <property type="entry name" value="DNA_pol3_clamp-load_cplx_C"/>
</dbReference>
<evidence type="ECO:0000256" key="5">
    <source>
        <dbReference type="ARBA" id="ARBA00022932"/>
    </source>
</evidence>
<evidence type="ECO:0000256" key="6">
    <source>
        <dbReference type="ARBA" id="ARBA00034754"/>
    </source>
</evidence>
<dbReference type="InterPro" id="IPR027417">
    <property type="entry name" value="P-loop_NTPase"/>
</dbReference>
<comment type="catalytic activity">
    <reaction evidence="7">
        <text>DNA(n) + a 2'-deoxyribonucleoside 5'-triphosphate = DNA(n+1) + diphosphate</text>
        <dbReference type="Rhea" id="RHEA:22508"/>
        <dbReference type="Rhea" id="RHEA-COMP:17339"/>
        <dbReference type="Rhea" id="RHEA-COMP:17340"/>
        <dbReference type="ChEBI" id="CHEBI:33019"/>
        <dbReference type="ChEBI" id="CHEBI:61560"/>
        <dbReference type="ChEBI" id="CHEBI:173112"/>
        <dbReference type="EC" id="2.7.7.7"/>
    </reaction>
</comment>
<keyword evidence="5" id="KW-0239">DNA-directed DNA polymerase</keyword>
<dbReference type="GO" id="GO:0003887">
    <property type="term" value="F:DNA-directed DNA polymerase activity"/>
    <property type="evidence" value="ECO:0007669"/>
    <property type="project" value="UniProtKB-KW"/>
</dbReference>
<evidence type="ECO:0000256" key="3">
    <source>
        <dbReference type="ARBA" id="ARBA00022695"/>
    </source>
</evidence>
<name>A0A5R9J5D7_9PROT</name>
<evidence type="ECO:0000313" key="8">
    <source>
        <dbReference type="EMBL" id="TLU71727.1"/>
    </source>
</evidence>
<dbReference type="InterPro" id="IPR005790">
    <property type="entry name" value="DNA_polIII_delta"/>
</dbReference>
<dbReference type="GO" id="GO:0009360">
    <property type="term" value="C:DNA polymerase III complex"/>
    <property type="evidence" value="ECO:0007669"/>
    <property type="project" value="TreeGrafter"/>
</dbReference>
<dbReference type="Gene3D" id="3.40.50.300">
    <property type="entry name" value="P-loop containing nucleotide triphosphate hydrolases"/>
    <property type="match status" value="1"/>
</dbReference>
<dbReference type="PANTHER" id="PTHR34388:SF1">
    <property type="entry name" value="DNA POLYMERASE III SUBUNIT DELTA"/>
    <property type="match status" value="1"/>
</dbReference>
<gene>
    <name evidence="8" type="ORF">FE263_14755</name>
</gene>
<proteinExistence type="inferred from homology"/>
<dbReference type="Proteomes" id="UP000305654">
    <property type="component" value="Unassembled WGS sequence"/>
</dbReference>
<dbReference type="EMBL" id="VCDI01000005">
    <property type="protein sequence ID" value="TLU71727.1"/>
    <property type="molecule type" value="Genomic_DNA"/>
</dbReference>
<sequence>MKVDARQAGRVLAAPGAMRAILLHGDDHGLIRERAAEAVRAVAGSLDDPFRVAILDREAHDRLEEEATALSLIGGRRAVWVREATDGLHAALGRLLPGKAGRGAAGSAGRPPEEEALIVIEAGALPSRAKLRALVEAAPEAAAIACYPEEGRALEGSIARMLEAERVRIEPDALAWLASRLGADRAAGRGEVEKLALYAEPGGRLTLEDVQAVTGDAAGASLEDAAFAATAGDRAAADLAIERALAEGSSPVALARVLLSHLHRLRQTRLLADAGTAPSEAMARLRPPVFFKRTAQFGRALGLWSAAGLFEAAVETSRLELACKQTGAPDQVLARRHIAMLAGRAAAGQRRA</sequence>
<evidence type="ECO:0000256" key="4">
    <source>
        <dbReference type="ARBA" id="ARBA00022705"/>
    </source>
</evidence>
<reference evidence="8 9" key="1">
    <citation type="submission" date="2019-05" db="EMBL/GenBank/DDBJ databases">
        <authorList>
            <person name="Pankratov T."/>
            <person name="Grouzdev D."/>
        </authorList>
    </citation>
    <scope>NUCLEOTIDE SEQUENCE [LARGE SCALE GENOMIC DNA]</scope>
    <source>
        <strain evidence="8 9">KEBCLARHB70R</strain>
    </source>
</reference>
<keyword evidence="9" id="KW-1185">Reference proteome</keyword>
<evidence type="ECO:0000256" key="1">
    <source>
        <dbReference type="ARBA" id="ARBA00012417"/>
    </source>
</evidence>
<dbReference type="GO" id="GO:0006261">
    <property type="term" value="P:DNA-templated DNA replication"/>
    <property type="evidence" value="ECO:0007669"/>
    <property type="project" value="TreeGrafter"/>
</dbReference>
<dbReference type="AlphaFoldDB" id="A0A5R9J5D7"/>
<dbReference type="OrthoDB" id="9804983at2"/>
<dbReference type="RefSeq" id="WP_138326797.1">
    <property type="nucleotide sequence ID" value="NZ_VCDI01000005.1"/>
</dbReference>
<evidence type="ECO:0000313" key="9">
    <source>
        <dbReference type="Proteomes" id="UP000305654"/>
    </source>
</evidence>
<dbReference type="Gene3D" id="1.10.8.60">
    <property type="match status" value="1"/>
</dbReference>
<dbReference type="GO" id="GO:0003677">
    <property type="term" value="F:DNA binding"/>
    <property type="evidence" value="ECO:0007669"/>
    <property type="project" value="InterPro"/>
</dbReference>
<dbReference type="EC" id="2.7.7.7" evidence="1"/>
<dbReference type="NCBIfam" id="TIGR01128">
    <property type="entry name" value="holA"/>
    <property type="match status" value="1"/>
</dbReference>
<dbReference type="SUPFAM" id="SSF48019">
    <property type="entry name" value="post-AAA+ oligomerization domain-like"/>
    <property type="match status" value="1"/>
</dbReference>